<keyword evidence="10" id="KW-1185">Reference proteome</keyword>
<proteinExistence type="inferred from homology"/>
<accession>A0AA88Y511</accession>
<dbReference type="Proteomes" id="UP001186944">
    <property type="component" value="Unassembled WGS sequence"/>
</dbReference>
<evidence type="ECO:0000256" key="2">
    <source>
        <dbReference type="ARBA" id="ARBA00011057"/>
    </source>
</evidence>
<dbReference type="Pfam" id="PF15433">
    <property type="entry name" value="MRP-S31"/>
    <property type="match status" value="1"/>
</dbReference>
<keyword evidence="4" id="KW-0689">Ribosomal protein</keyword>
<keyword evidence="5" id="KW-0496">Mitochondrion</keyword>
<dbReference type="PANTHER" id="PTHR13231:SF3">
    <property type="entry name" value="SMALL RIBOSOMAL SUBUNIT PROTEIN MS31"/>
    <property type="match status" value="1"/>
</dbReference>
<evidence type="ECO:0000256" key="8">
    <source>
        <dbReference type="ARBA" id="ARBA00035363"/>
    </source>
</evidence>
<comment type="similarity">
    <text evidence="2">Belongs to the mitochondrion-specific ribosomal protein mS31 family.</text>
</comment>
<evidence type="ECO:0000256" key="6">
    <source>
        <dbReference type="ARBA" id="ARBA00023274"/>
    </source>
</evidence>
<dbReference type="GO" id="GO:0005763">
    <property type="term" value="C:mitochondrial small ribosomal subunit"/>
    <property type="evidence" value="ECO:0007669"/>
    <property type="project" value="InterPro"/>
</dbReference>
<name>A0AA88Y511_PINIB</name>
<reference evidence="9" key="1">
    <citation type="submission" date="2019-08" db="EMBL/GenBank/DDBJ databases">
        <title>The improved chromosome-level genome for the pearl oyster Pinctada fucata martensii using PacBio sequencing and Hi-C.</title>
        <authorList>
            <person name="Zheng Z."/>
        </authorList>
    </citation>
    <scope>NUCLEOTIDE SEQUENCE</scope>
    <source>
        <strain evidence="9">ZZ-2019</strain>
        <tissue evidence="9">Adductor muscle</tissue>
    </source>
</reference>
<evidence type="ECO:0000256" key="3">
    <source>
        <dbReference type="ARBA" id="ARBA00022946"/>
    </source>
</evidence>
<dbReference type="InterPro" id="IPR026299">
    <property type="entry name" value="MRP-S31"/>
</dbReference>
<dbReference type="AlphaFoldDB" id="A0AA88Y511"/>
<evidence type="ECO:0000313" key="10">
    <source>
        <dbReference type="Proteomes" id="UP001186944"/>
    </source>
</evidence>
<comment type="caution">
    <text evidence="9">The sequence shown here is derived from an EMBL/GenBank/DDBJ whole genome shotgun (WGS) entry which is preliminary data.</text>
</comment>
<sequence length="279" mass="32429">MALDTNIRIFKSVARGNEMKKAVKDVASNFGKNKKNVEADLTEQVGKMRKTAPVTDHRESMDVMQVYRKKHPKVVHQDNFEVPDNGLLQKMEDEPIGKAFLMESLGSIKVDTQEARPYEFKKKKINFFGETPLGIFSQGKQKLNKEADNTFHEKLEAESVTKFQTNLFPLSGFPEMIQDTLDGKLWRFPIDNEQGWESEQNVPFHEHIFLDDAIEDFPKQGPIRNFMELVITGLSKNPYLTVEEKREHIDWYRKYFKQPEKQAVLKESLGDRAKFTELQ</sequence>
<dbReference type="EMBL" id="VSWD01000007">
    <property type="protein sequence ID" value="KAK3097781.1"/>
    <property type="molecule type" value="Genomic_DNA"/>
</dbReference>
<evidence type="ECO:0000256" key="7">
    <source>
        <dbReference type="ARBA" id="ARBA00035133"/>
    </source>
</evidence>
<keyword evidence="6" id="KW-0687">Ribonucleoprotein</keyword>
<gene>
    <name evidence="9" type="ORF">FSP39_013136</name>
</gene>
<evidence type="ECO:0000313" key="9">
    <source>
        <dbReference type="EMBL" id="KAK3097781.1"/>
    </source>
</evidence>
<evidence type="ECO:0000256" key="5">
    <source>
        <dbReference type="ARBA" id="ARBA00023128"/>
    </source>
</evidence>
<keyword evidence="3" id="KW-0809">Transit peptide</keyword>
<organism evidence="9 10">
    <name type="scientific">Pinctada imbricata</name>
    <name type="common">Atlantic pearl-oyster</name>
    <name type="synonym">Pinctada martensii</name>
    <dbReference type="NCBI Taxonomy" id="66713"/>
    <lineage>
        <taxon>Eukaryota</taxon>
        <taxon>Metazoa</taxon>
        <taxon>Spiralia</taxon>
        <taxon>Lophotrochozoa</taxon>
        <taxon>Mollusca</taxon>
        <taxon>Bivalvia</taxon>
        <taxon>Autobranchia</taxon>
        <taxon>Pteriomorphia</taxon>
        <taxon>Pterioida</taxon>
        <taxon>Pterioidea</taxon>
        <taxon>Pteriidae</taxon>
        <taxon>Pinctada</taxon>
    </lineage>
</organism>
<dbReference type="GO" id="GO:0003735">
    <property type="term" value="F:structural constituent of ribosome"/>
    <property type="evidence" value="ECO:0007669"/>
    <property type="project" value="InterPro"/>
</dbReference>
<evidence type="ECO:0000256" key="1">
    <source>
        <dbReference type="ARBA" id="ARBA00004173"/>
    </source>
</evidence>
<protein>
    <recommendedName>
        <fullName evidence="7">Small ribosomal subunit protein mS31</fullName>
    </recommendedName>
    <alternativeName>
        <fullName evidence="8">28S ribosomal protein S31, mitochondrial</fullName>
    </alternativeName>
</protein>
<dbReference type="PANTHER" id="PTHR13231">
    <property type="entry name" value="MITOCHONDRIAL RIBOSOMAL PROTEIN S31"/>
    <property type="match status" value="1"/>
</dbReference>
<comment type="subcellular location">
    <subcellularLocation>
        <location evidence="1">Mitochondrion</location>
    </subcellularLocation>
</comment>
<evidence type="ECO:0000256" key="4">
    <source>
        <dbReference type="ARBA" id="ARBA00022980"/>
    </source>
</evidence>